<dbReference type="InterPro" id="IPR000182">
    <property type="entry name" value="GNAT_dom"/>
</dbReference>
<dbReference type="GO" id="GO:0016747">
    <property type="term" value="F:acyltransferase activity, transferring groups other than amino-acyl groups"/>
    <property type="evidence" value="ECO:0007669"/>
    <property type="project" value="InterPro"/>
</dbReference>
<keyword evidence="2" id="KW-0012">Acyltransferase</keyword>
<dbReference type="Pfam" id="PF13673">
    <property type="entry name" value="Acetyltransf_10"/>
    <property type="match status" value="1"/>
</dbReference>
<sequence length="131" mass="15092">MIIYKENQPIFPEQLAEVFFQSTIKRPYTDLTRLKKMIEASPLLITAWDDEKLVGVARSLTDFSYCCYLSDLAVREDYQRKGIGEELIKRTKEAIGPTCSLVLLSAPDALDYYPKVGFKKADHAFFIQRDM</sequence>
<dbReference type="RefSeq" id="WP_368504139.1">
    <property type="nucleotide sequence ID" value="NZ_CP162551.1"/>
</dbReference>
<accession>A0AB39BTK0</accession>
<proteinExistence type="predicted"/>
<dbReference type="InterPro" id="IPR053144">
    <property type="entry name" value="Acetyltransferase_Butenolide"/>
</dbReference>
<dbReference type="Gene3D" id="3.40.630.30">
    <property type="match status" value="1"/>
</dbReference>
<name>A0AB39BTK0_9BACI</name>
<organism evidence="2">
    <name type="scientific">Alkalihalophilus sp. As8PL</name>
    <dbReference type="NCBI Taxonomy" id="3237103"/>
    <lineage>
        <taxon>Bacteria</taxon>
        <taxon>Bacillati</taxon>
        <taxon>Bacillota</taxon>
        <taxon>Bacilli</taxon>
        <taxon>Bacillales</taxon>
        <taxon>Bacillaceae</taxon>
        <taxon>Alkalihalophilus</taxon>
    </lineage>
</organism>
<dbReference type="AlphaFoldDB" id="A0AB39BTK0"/>
<evidence type="ECO:0000259" key="1">
    <source>
        <dbReference type="PROSITE" id="PS51186"/>
    </source>
</evidence>
<gene>
    <name evidence="2" type="ORF">AB3N04_19095</name>
</gene>
<keyword evidence="2" id="KW-0808">Transferase</keyword>
<feature type="domain" description="N-acetyltransferase" evidence="1">
    <location>
        <begin position="2"/>
        <end position="131"/>
    </location>
</feature>
<dbReference type="EC" id="2.3.-.-" evidence="2"/>
<dbReference type="PROSITE" id="PS51186">
    <property type="entry name" value="GNAT"/>
    <property type="match status" value="1"/>
</dbReference>
<dbReference type="SUPFAM" id="SSF55729">
    <property type="entry name" value="Acyl-CoA N-acyltransferases (Nat)"/>
    <property type="match status" value="1"/>
</dbReference>
<dbReference type="InterPro" id="IPR016181">
    <property type="entry name" value="Acyl_CoA_acyltransferase"/>
</dbReference>
<dbReference type="PANTHER" id="PTHR43233">
    <property type="entry name" value="FAMILY N-ACETYLTRANSFERASE, PUTATIVE (AFU_ORTHOLOGUE AFUA_6G03350)-RELATED"/>
    <property type="match status" value="1"/>
</dbReference>
<dbReference type="PANTHER" id="PTHR43233:SF1">
    <property type="entry name" value="FAMILY N-ACETYLTRANSFERASE, PUTATIVE (AFU_ORTHOLOGUE AFUA_6G03350)-RELATED"/>
    <property type="match status" value="1"/>
</dbReference>
<evidence type="ECO:0000313" key="2">
    <source>
        <dbReference type="EMBL" id="XDI36755.1"/>
    </source>
</evidence>
<reference evidence="2" key="1">
    <citation type="submission" date="2024-07" db="EMBL/GenBank/DDBJ databases">
        <title>Identification and characteristics of an arsenic-resistant bacterial isolate, which belongs to a novel species.</title>
        <authorList>
            <person name="Juszczyk A."/>
            <person name="Kowalczyk A."/>
            <person name="Was K."/>
            <person name="Kosowicz W."/>
            <person name="Budzyn A."/>
            <person name="Latowski D."/>
        </authorList>
    </citation>
    <scope>NUCLEOTIDE SEQUENCE</scope>
    <source>
        <strain evidence="2">As8PL</strain>
    </source>
</reference>
<dbReference type="CDD" id="cd04301">
    <property type="entry name" value="NAT_SF"/>
    <property type="match status" value="1"/>
</dbReference>
<protein>
    <submittedName>
        <fullName evidence="2">GNAT family N-acetyltransferase</fullName>
        <ecNumber evidence="2">2.3.-.-</ecNumber>
    </submittedName>
</protein>
<dbReference type="EMBL" id="CP162551">
    <property type="protein sequence ID" value="XDI36755.1"/>
    <property type="molecule type" value="Genomic_DNA"/>
</dbReference>